<evidence type="ECO:0000256" key="6">
    <source>
        <dbReference type="SAM" id="Phobius"/>
    </source>
</evidence>
<feature type="transmembrane region" description="Helical" evidence="6">
    <location>
        <begin position="147"/>
        <end position="167"/>
    </location>
</feature>
<dbReference type="PANTHER" id="PTHR43124:SF3">
    <property type="entry name" value="CHLORAMPHENICOL EFFLUX PUMP RV0191"/>
    <property type="match status" value="1"/>
</dbReference>
<proteinExistence type="predicted"/>
<dbReference type="PROSITE" id="PS50850">
    <property type="entry name" value="MFS"/>
    <property type="match status" value="1"/>
</dbReference>
<keyword evidence="3 6" id="KW-0812">Transmembrane</keyword>
<name>A0ABV3GU24_MICGL</name>
<evidence type="ECO:0000313" key="9">
    <source>
        <dbReference type="Proteomes" id="UP001551675"/>
    </source>
</evidence>
<feature type="domain" description="Major facilitator superfamily (MFS) profile" evidence="7">
    <location>
        <begin position="18"/>
        <end position="395"/>
    </location>
</feature>
<dbReference type="InterPro" id="IPR011701">
    <property type="entry name" value="MFS"/>
</dbReference>
<evidence type="ECO:0000256" key="4">
    <source>
        <dbReference type="ARBA" id="ARBA00022989"/>
    </source>
</evidence>
<keyword evidence="4 6" id="KW-1133">Transmembrane helix</keyword>
<protein>
    <submittedName>
        <fullName evidence="8">MFS transporter</fullName>
    </submittedName>
</protein>
<keyword evidence="5 6" id="KW-0472">Membrane</keyword>
<dbReference type="Gene3D" id="1.20.1250.20">
    <property type="entry name" value="MFS general substrate transporter like domains"/>
    <property type="match status" value="1"/>
</dbReference>
<feature type="transmembrane region" description="Helical" evidence="6">
    <location>
        <begin position="83"/>
        <end position="101"/>
    </location>
</feature>
<dbReference type="SUPFAM" id="SSF103473">
    <property type="entry name" value="MFS general substrate transporter"/>
    <property type="match status" value="1"/>
</dbReference>
<organism evidence="8 9">
    <name type="scientific">Microtetraspora glauca</name>
    <dbReference type="NCBI Taxonomy" id="1996"/>
    <lineage>
        <taxon>Bacteria</taxon>
        <taxon>Bacillati</taxon>
        <taxon>Actinomycetota</taxon>
        <taxon>Actinomycetes</taxon>
        <taxon>Streptosporangiales</taxon>
        <taxon>Streptosporangiaceae</taxon>
        <taxon>Microtetraspora</taxon>
    </lineage>
</organism>
<reference evidence="8 9" key="1">
    <citation type="submission" date="2024-06" db="EMBL/GenBank/DDBJ databases">
        <title>The Natural Products Discovery Center: Release of the First 8490 Sequenced Strains for Exploring Actinobacteria Biosynthetic Diversity.</title>
        <authorList>
            <person name="Kalkreuter E."/>
            <person name="Kautsar S.A."/>
            <person name="Yang D."/>
            <person name="Bader C.D."/>
            <person name="Teijaro C.N."/>
            <person name="Fluegel L."/>
            <person name="Davis C.M."/>
            <person name="Simpson J.R."/>
            <person name="Lauterbach L."/>
            <person name="Steele A.D."/>
            <person name="Gui C."/>
            <person name="Meng S."/>
            <person name="Li G."/>
            <person name="Viehrig K."/>
            <person name="Ye F."/>
            <person name="Su P."/>
            <person name="Kiefer A.F."/>
            <person name="Nichols A."/>
            <person name="Cepeda A.J."/>
            <person name="Yan W."/>
            <person name="Fan B."/>
            <person name="Jiang Y."/>
            <person name="Adhikari A."/>
            <person name="Zheng C.-J."/>
            <person name="Schuster L."/>
            <person name="Cowan T.M."/>
            <person name="Smanski M.J."/>
            <person name="Chevrette M.G."/>
            <person name="De Carvalho L.P.S."/>
            <person name="Shen B."/>
        </authorList>
    </citation>
    <scope>NUCLEOTIDE SEQUENCE [LARGE SCALE GENOMIC DNA]</scope>
    <source>
        <strain evidence="8 9">NPDC050100</strain>
    </source>
</reference>
<evidence type="ECO:0000259" key="7">
    <source>
        <dbReference type="PROSITE" id="PS50850"/>
    </source>
</evidence>
<feature type="transmembrane region" description="Helical" evidence="6">
    <location>
        <begin position="220"/>
        <end position="240"/>
    </location>
</feature>
<feature type="transmembrane region" description="Helical" evidence="6">
    <location>
        <begin position="51"/>
        <end position="76"/>
    </location>
</feature>
<keyword evidence="2" id="KW-1003">Cell membrane</keyword>
<dbReference type="InterPro" id="IPR020846">
    <property type="entry name" value="MFS_dom"/>
</dbReference>
<feature type="transmembrane region" description="Helical" evidence="6">
    <location>
        <begin position="252"/>
        <end position="271"/>
    </location>
</feature>
<gene>
    <name evidence="8" type="ORF">AB0I59_41705</name>
</gene>
<sequence length="396" mass="39378">MSSGEPGRGRGSSGPRPGLLVAGLCVVIASMATGLASPALPDIAASLHMSAAAAGLLVSATSAPALLATPVAGVMIGRWGRRAVLVPALLVFAGGGLAAMLSPGYPALLAARLVQGTATGVLLTLSLVLVADWAAATSLPKALGRNGAVNMASLALLPLAGSVLTAAAGWRAAFAPCLLAIPLACVVALWLPDVRPAARGGASPVPPLPRPLRSHILRSGTAMAAALACLFGVSFTVLPLRLQEHFPSAEGLWGVLIGLPLAAAFVGALTAGRLLRRWQPWTLTAVGFALFTAGFTVTATTASVWLVAVAALVYGSGFTLISVSMQTLAARLATEPYRTSLLANWGTVGRAGQAAGPAVAGLMVTQTGTGGTFLLGALLAAASAVGSTVLARVDGS</sequence>
<comment type="caution">
    <text evidence="8">The sequence shown here is derived from an EMBL/GenBank/DDBJ whole genome shotgun (WGS) entry which is preliminary data.</text>
</comment>
<dbReference type="Pfam" id="PF07690">
    <property type="entry name" value="MFS_1"/>
    <property type="match status" value="1"/>
</dbReference>
<feature type="transmembrane region" description="Helical" evidence="6">
    <location>
        <begin position="113"/>
        <end position="135"/>
    </location>
</feature>
<evidence type="ECO:0000313" key="8">
    <source>
        <dbReference type="EMBL" id="MEV0975146.1"/>
    </source>
</evidence>
<dbReference type="EMBL" id="JBFALK010000045">
    <property type="protein sequence ID" value="MEV0975146.1"/>
    <property type="molecule type" value="Genomic_DNA"/>
</dbReference>
<accession>A0ABV3GU24</accession>
<evidence type="ECO:0000256" key="5">
    <source>
        <dbReference type="ARBA" id="ARBA00023136"/>
    </source>
</evidence>
<evidence type="ECO:0000256" key="1">
    <source>
        <dbReference type="ARBA" id="ARBA00004651"/>
    </source>
</evidence>
<evidence type="ECO:0000256" key="2">
    <source>
        <dbReference type="ARBA" id="ARBA00022475"/>
    </source>
</evidence>
<dbReference type="InterPro" id="IPR050189">
    <property type="entry name" value="MFS_Efflux_Transporters"/>
</dbReference>
<comment type="subcellular location">
    <subcellularLocation>
        <location evidence="1">Cell membrane</location>
        <topology evidence="1">Multi-pass membrane protein</topology>
    </subcellularLocation>
</comment>
<dbReference type="RefSeq" id="WP_082777686.1">
    <property type="nucleotide sequence ID" value="NZ_JBFALK010000045.1"/>
</dbReference>
<keyword evidence="9" id="KW-1185">Reference proteome</keyword>
<dbReference type="InterPro" id="IPR036259">
    <property type="entry name" value="MFS_trans_sf"/>
</dbReference>
<feature type="transmembrane region" description="Helical" evidence="6">
    <location>
        <begin position="173"/>
        <end position="191"/>
    </location>
</feature>
<dbReference type="Proteomes" id="UP001551675">
    <property type="component" value="Unassembled WGS sequence"/>
</dbReference>
<feature type="transmembrane region" description="Helical" evidence="6">
    <location>
        <begin position="373"/>
        <end position="393"/>
    </location>
</feature>
<dbReference type="PANTHER" id="PTHR43124">
    <property type="entry name" value="PURINE EFFLUX PUMP PBUE"/>
    <property type="match status" value="1"/>
</dbReference>
<evidence type="ECO:0000256" key="3">
    <source>
        <dbReference type="ARBA" id="ARBA00022692"/>
    </source>
</evidence>